<dbReference type="EMBL" id="CP015102">
    <property type="protein sequence ID" value="ASJ06533.1"/>
    <property type="molecule type" value="Genomic_DNA"/>
</dbReference>
<dbReference type="InterPro" id="IPR000089">
    <property type="entry name" value="Biotin_lipoyl"/>
</dbReference>
<accession>A0A218P6X9</accession>
<dbReference type="FunFam" id="2.40.50.100:FF:000003">
    <property type="entry name" value="Acetyl-CoA carboxylase biotin carboxyl carrier protein"/>
    <property type="match status" value="1"/>
</dbReference>
<dbReference type="KEGG" id="tpaf:A3L08_03905"/>
<dbReference type="InterPro" id="IPR011053">
    <property type="entry name" value="Single_hybrid_motif"/>
</dbReference>
<feature type="compositionally biased region" description="Pro residues" evidence="3">
    <location>
        <begin position="65"/>
        <end position="84"/>
    </location>
</feature>
<dbReference type="NCBIfam" id="NF004173">
    <property type="entry name" value="PRK05641.1"/>
    <property type="match status" value="1"/>
</dbReference>
<dbReference type="PANTHER" id="PTHR45266:SF3">
    <property type="entry name" value="OXALOACETATE DECARBOXYLASE ALPHA CHAIN"/>
    <property type="match status" value="1"/>
</dbReference>
<dbReference type="SUPFAM" id="SSF51230">
    <property type="entry name" value="Single hybrid motif"/>
    <property type="match status" value="1"/>
</dbReference>
<gene>
    <name evidence="5" type="ORF">A3L08_03905</name>
</gene>
<evidence type="ECO:0000313" key="5">
    <source>
        <dbReference type="EMBL" id="ASJ06533.1"/>
    </source>
</evidence>
<dbReference type="AlphaFoldDB" id="A0A218P6X9"/>
<keyword evidence="2" id="KW-0092">Biotin</keyword>
<name>A0A218P6X9_9EURY</name>
<dbReference type="RefSeq" id="WP_088853791.1">
    <property type="nucleotide sequence ID" value="NZ_CP015102.1"/>
</dbReference>
<keyword evidence="6" id="KW-1185">Reference proteome</keyword>
<dbReference type="Pfam" id="PF00364">
    <property type="entry name" value="Biotin_lipoyl"/>
    <property type="match status" value="1"/>
</dbReference>
<reference evidence="5 6" key="1">
    <citation type="submission" date="2016-04" db="EMBL/GenBank/DDBJ databases">
        <title>Complete genome sequence of Thermococcus pacificus type strain P4.</title>
        <authorList>
            <person name="Oger P.M."/>
        </authorList>
    </citation>
    <scope>NUCLEOTIDE SEQUENCE [LARGE SCALE GENOMIC DNA]</scope>
    <source>
        <strain evidence="5 6">P-4</strain>
    </source>
</reference>
<feature type="compositionally biased region" description="Low complexity" evidence="3">
    <location>
        <begin position="54"/>
        <end position="64"/>
    </location>
</feature>
<evidence type="ECO:0000256" key="2">
    <source>
        <dbReference type="ARBA" id="ARBA00023267"/>
    </source>
</evidence>
<organism evidence="5 6">
    <name type="scientific">Thermococcus pacificus</name>
    <dbReference type="NCBI Taxonomy" id="71998"/>
    <lineage>
        <taxon>Archaea</taxon>
        <taxon>Methanobacteriati</taxon>
        <taxon>Methanobacteriota</taxon>
        <taxon>Thermococci</taxon>
        <taxon>Thermococcales</taxon>
        <taxon>Thermococcaceae</taxon>
        <taxon>Thermococcus</taxon>
    </lineage>
</organism>
<evidence type="ECO:0000256" key="3">
    <source>
        <dbReference type="SAM" id="MobiDB-lite"/>
    </source>
</evidence>
<comment type="cofactor">
    <cofactor evidence="1">
        <name>Co(2+)</name>
        <dbReference type="ChEBI" id="CHEBI:48828"/>
    </cofactor>
</comment>
<feature type="region of interest" description="Disordered" evidence="3">
    <location>
        <begin position="54"/>
        <end position="90"/>
    </location>
</feature>
<dbReference type="Gene3D" id="2.40.50.100">
    <property type="match status" value="1"/>
</dbReference>
<evidence type="ECO:0000313" key="6">
    <source>
        <dbReference type="Proteomes" id="UP000197418"/>
    </source>
</evidence>
<dbReference type="Proteomes" id="UP000197418">
    <property type="component" value="Chromosome"/>
</dbReference>
<evidence type="ECO:0000256" key="1">
    <source>
        <dbReference type="ARBA" id="ARBA00001941"/>
    </source>
</evidence>
<feature type="domain" description="Lipoyl-binding" evidence="4">
    <location>
        <begin position="79"/>
        <end position="157"/>
    </location>
</feature>
<dbReference type="GeneID" id="33315386"/>
<dbReference type="CDD" id="cd06850">
    <property type="entry name" value="biotinyl_domain"/>
    <property type="match status" value="1"/>
</dbReference>
<dbReference type="OrthoDB" id="31083at2157"/>
<proteinExistence type="predicted"/>
<sequence>MAKVKVIVDGIEYEVEVEELPGGRFKVSFEDKEYTVEAKGLGIDFEALSAPVQASTPAPTATPSAPSPAPAPVAPAAPAAPTPAPAGEGVVTAPMPGKILRILVKEGEQVKTGQGLLILEAMKMENEIPAPKDGVVKKILVKEGDTVDTGQALIELG</sequence>
<dbReference type="PROSITE" id="PS50968">
    <property type="entry name" value="BIOTINYL_LIPOYL"/>
    <property type="match status" value="1"/>
</dbReference>
<dbReference type="PROSITE" id="PS00188">
    <property type="entry name" value="BIOTIN"/>
    <property type="match status" value="1"/>
</dbReference>
<dbReference type="PANTHER" id="PTHR45266">
    <property type="entry name" value="OXALOACETATE DECARBOXYLASE ALPHA CHAIN"/>
    <property type="match status" value="1"/>
</dbReference>
<dbReference type="InterPro" id="IPR050709">
    <property type="entry name" value="Biotin_Carboxyl_Carrier/Decarb"/>
</dbReference>
<protein>
    <submittedName>
        <fullName evidence="5">Acetyl-CoA carboxylase biotin carboxyl carrier protein subunit</fullName>
    </submittedName>
</protein>
<dbReference type="InterPro" id="IPR001882">
    <property type="entry name" value="Biotin_BS"/>
</dbReference>
<evidence type="ECO:0000259" key="4">
    <source>
        <dbReference type="PROSITE" id="PS50968"/>
    </source>
</evidence>